<dbReference type="Proteomes" id="UP000317977">
    <property type="component" value="Unassembled WGS sequence"/>
</dbReference>
<evidence type="ECO:0000313" key="1">
    <source>
        <dbReference type="EMBL" id="TWU57107.1"/>
    </source>
</evidence>
<name>A0A5C6F9I3_9BACT</name>
<accession>A0A5C6F9I3</accession>
<comment type="caution">
    <text evidence="1">The sequence shown here is derived from an EMBL/GenBank/DDBJ whole genome shotgun (WGS) entry which is preliminary data.</text>
</comment>
<dbReference type="EMBL" id="SJPX01000001">
    <property type="protein sequence ID" value="TWU57107.1"/>
    <property type="molecule type" value="Genomic_DNA"/>
</dbReference>
<keyword evidence="2" id="KW-1185">Reference proteome</keyword>
<organism evidence="1 2">
    <name type="scientific">Rubripirellula reticaptiva</name>
    <dbReference type="NCBI Taxonomy" id="2528013"/>
    <lineage>
        <taxon>Bacteria</taxon>
        <taxon>Pseudomonadati</taxon>
        <taxon>Planctomycetota</taxon>
        <taxon>Planctomycetia</taxon>
        <taxon>Pirellulales</taxon>
        <taxon>Pirellulaceae</taxon>
        <taxon>Rubripirellula</taxon>
    </lineage>
</organism>
<gene>
    <name evidence="1" type="ORF">Poly59_00120</name>
</gene>
<evidence type="ECO:0000313" key="2">
    <source>
        <dbReference type="Proteomes" id="UP000317977"/>
    </source>
</evidence>
<dbReference type="AlphaFoldDB" id="A0A5C6F9I3"/>
<proteinExistence type="predicted"/>
<reference evidence="1 2" key="1">
    <citation type="submission" date="2019-02" db="EMBL/GenBank/DDBJ databases">
        <title>Deep-cultivation of Planctomycetes and their phenomic and genomic characterization uncovers novel biology.</title>
        <authorList>
            <person name="Wiegand S."/>
            <person name="Jogler M."/>
            <person name="Boedeker C."/>
            <person name="Pinto D."/>
            <person name="Vollmers J."/>
            <person name="Rivas-Marin E."/>
            <person name="Kohn T."/>
            <person name="Peeters S.H."/>
            <person name="Heuer A."/>
            <person name="Rast P."/>
            <person name="Oberbeckmann S."/>
            <person name="Bunk B."/>
            <person name="Jeske O."/>
            <person name="Meyerdierks A."/>
            <person name="Storesund J.E."/>
            <person name="Kallscheuer N."/>
            <person name="Luecker S."/>
            <person name="Lage O.M."/>
            <person name="Pohl T."/>
            <person name="Merkel B.J."/>
            <person name="Hornburger P."/>
            <person name="Mueller R.-W."/>
            <person name="Bruemmer F."/>
            <person name="Labrenz M."/>
            <person name="Spormann A.M."/>
            <person name="Op Den Camp H."/>
            <person name="Overmann J."/>
            <person name="Amann R."/>
            <person name="Jetten M.S.M."/>
            <person name="Mascher T."/>
            <person name="Medema M.H."/>
            <person name="Devos D.P."/>
            <person name="Kaster A.-K."/>
            <person name="Ovreas L."/>
            <person name="Rohde M."/>
            <person name="Galperin M.Y."/>
            <person name="Jogler C."/>
        </authorList>
    </citation>
    <scope>NUCLEOTIDE SEQUENCE [LARGE SCALE GENOMIC DNA]</scope>
    <source>
        <strain evidence="1 2">Poly59</strain>
    </source>
</reference>
<sequence>MVIGSPPVTASWLESKAMMRTNNHMMDFGMGDQSSGEFGYRWFASYE</sequence>
<protein>
    <submittedName>
        <fullName evidence="1">Uncharacterized protein</fullName>
    </submittedName>
</protein>